<keyword evidence="7" id="KW-0030">Aminoacyl-tRNA synthetase</keyword>
<evidence type="ECO:0000256" key="5">
    <source>
        <dbReference type="ARBA" id="ARBA00022840"/>
    </source>
</evidence>
<name>A0A381YQ47_9ZZZZ</name>
<dbReference type="InterPro" id="IPR006195">
    <property type="entry name" value="aa-tRNA-synth_II"/>
</dbReference>
<dbReference type="GO" id="GO:0006427">
    <property type="term" value="P:histidyl-tRNA aminoacylation"/>
    <property type="evidence" value="ECO:0007669"/>
    <property type="project" value="InterPro"/>
</dbReference>
<sequence>VTSGKKKKMKVQRPRGFEDISGKDYLTITQLTESIERVYQGYGFEPLETSVIEYSEMIGSFLPDQDRPNEGVFSFEDDDGNWLSLRYDLTAGLARYVSENFDSLPKPYRRYQSGFVFRNEKSGPGRFRQFLQIDADTVGSENPLSDAEMCMMFCDSLENVGIKRGEYLIRLNSRNLLDALLEQNKIQTEDNTEKTYLSVMRSVDKLDRLGLAAVELLLGKGRKDESGDYTEGAGLDKNQISSILSFLENGNDTKKLNRLKALENLEMKFGGSQKFSDAVSELNAISGIIENSGYQEDQIAIDPSVVRGLSYYTGAIYEADLIFSNNKKLNNYGSVGGGGRYDNLIERLKGVSVPSSGISIGVSRLANALALLNEDNLKDNCLDVVVLVMDKEKRSIFYEIASQLRKEKIIAECYTGDGGMKAQLRYADKRNAKFVVIVGEDEIASDTVTIKDLARGKELSENINDNEEWRSGKGSQISIS</sequence>
<dbReference type="HAMAP" id="MF_00127">
    <property type="entry name" value="His_tRNA_synth"/>
    <property type="match status" value="1"/>
</dbReference>
<keyword evidence="5" id="KW-0067">ATP-binding</keyword>
<dbReference type="InterPro" id="IPR045864">
    <property type="entry name" value="aa-tRNA-synth_II/BPL/LPL"/>
</dbReference>
<feature type="domain" description="Aminoacyl-transfer RNA synthetases class-II family profile" evidence="9">
    <location>
        <begin position="29"/>
        <end position="369"/>
    </location>
</feature>
<dbReference type="GO" id="GO:0004821">
    <property type="term" value="F:histidine-tRNA ligase activity"/>
    <property type="evidence" value="ECO:0007669"/>
    <property type="project" value="UniProtKB-EC"/>
</dbReference>
<dbReference type="SUPFAM" id="SSF52954">
    <property type="entry name" value="Class II aaRS ABD-related"/>
    <property type="match status" value="1"/>
</dbReference>
<dbReference type="EMBL" id="UINC01018777">
    <property type="protein sequence ID" value="SVA79135.1"/>
    <property type="molecule type" value="Genomic_DNA"/>
</dbReference>
<dbReference type="InterPro" id="IPR033656">
    <property type="entry name" value="HisRS_anticodon"/>
</dbReference>
<dbReference type="EC" id="6.1.1.21" evidence="2"/>
<comment type="catalytic activity">
    <reaction evidence="8">
        <text>tRNA(His) + L-histidine + ATP = L-histidyl-tRNA(His) + AMP + diphosphate + H(+)</text>
        <dbReference type="Rhea" id="RHEA:17313"/>
        <dbReference type="Rhea" id="RHEA-COMP:9665"/>
        <dbReference type="Rhea" id="RHEA-COMP:9689"/>
        <dbReference type="ChEBI" id="CHEBI:15378"/>
        <dbReference type="ChEBI" id="CHEBI:30616"/>
        <dbReference type="ChEBI" id="CHEBI:33019"/>
        <dbReference type="ChEBI" id="CHEBI:57595"/>
        <dbReference type="ChEBI" id="CHEBI:78442"/>
        <dbReference type="ChEBI" id="CHEBI:78527"/>
        <dbReference type="ChEBI" id="CHEBI:456215"/>
        <dbReference type="EC" id="6.1.1.21"/>
    </reaction>
</comment>
<gene>
    <name evidence="10" type="ORF">METZ01_LOCUS131989</name>
</gene>
<dbReference type="Gene3D" id="3.40.50.800">
    <property type="entry name" value="Anticodon-binding domain"/>
    <property type="match status" value="1"/>
</dbReference>
<dbReference type="InterPro" id="IPR036621">
    <property type="entry name" value="Anticodon-bd_dom_sf"/>
</dbReference>
<dbReference type="GO" id="GO:0005737">
    <property type="term" value="C:cytoplasm"/>
    <property type="evidence" value="ECO:0007669"/>
    <property type="project" value="InterPro"/>
</dbReference>
<dbReference type="NCBIfam" id="TIGR00442">
    <property type="entry name" value="hisS"/>
    <property type="match status" value="1"/>
</dbReference>
<evidence type="ECO:0000256" key="2">
    <source>
        <dbReference type="ARBA" id="ARBA00012815"/>
    </source>
</evidence>
<dbReference type="Pfam" id="PF03129">
    <property type="entry name" value="HGTP_anticodon"/>
    <property type="match status" value="1"/>
</dbReference>
<dbReference type="AlphaFoldDB" id="A0A381YQ47"/>
<evidence type="ECO:0000256" key="7">
    <source>
        <dbReference type="ARBA" id="ARBA00023146"/>
    </source>
</evidence>
<dbReference type="PANTHER" id="PTHR11476:SF7">
    <property type="entry name" value="HISTIDINE--TRNA LIGASE"/>
    <property type="match status" value="1"/>
</dbReference>
<feature type="non-terminal residue" evidence="10">
    <location>
        <position position="480"/>
    </location>
</feature>
<dbReference type="GO" id="GO:0005524">
    <property type="term" value="F:ATP binding"/>
    <property type="evidence" value="ECO:0007669"/>
    <property type="project" value="UniProtKB-KW"/>
</dbReference>
<evidence type="ECO:0000256" key="1">
    <source>
        <dbReference type="ARBA" id="ARBA00008226"/>
    </source>
</evidence>
<organism evidence="10">
    <name type="scientific">marine metagenome</name>
    <dbReference type="NCBI Taxonomy" id="408172"/>
    <lineage>
        <taxon>unclassified sequences</taxon>
        <taxon>metagenomes</taxon>
        <taxon>ecological metagenomes</taxon>
    </lineage>
</organism>
<dbReference type="CDD" id="cd00773">
    <property type="entry name" value="HisRS-like_core"/>
    <property type="match status" value="1"/>
</dbReference>
<dbReference type="PANTHER" id="PTHR11476">
    <property type="entry name" value="HISTIDYL-TRNA SYNTHETASE"/>
    <property type="match status" value="1"/>
</dbReference>
<dbReference type="PIRSF" id="PIRSF001549">
    <property type="entry name" value="His-tRNA_synth"/>
    <property type="match status" value="1"/>
</dbReference>
<dbReference type="InterPro" id="IPR004154">
    <property type="entry name" value="Anticodon-bd"/>
</dbReference>
<dbReference type="InterPro" id="IPR041715">
    <property type="entry name" value="HisRS-like_core"/>
</dbReference>
<proteinExistence type="inferred from homology"/>
<dbReference type="InterPro" id="IPR004516">
    <property type="entry name" value="HisRS/HisZ"/>
</dbReference>
<keyword evidence="6" id="KW-0648">Protein biosynthesis</keyword>
<feature type="non-terminal residue" evidence="10">
    <location>
        <position position="1"/>
    </location>
</feature>
<dbReference type="InterPro" id="IPR015807">
    <property type="entry name" value="His-tRNA-ligase"/>
</dbReference>
<evidence type="ECO:0000256" key="3">
    <source>
        <dbReference type="ARBA" id="ARBA00022598"/>
    </source>
</evidence>
<dbReference type="CDD" id="cd00859">
    <property type="entry name" value="HisRS_anticodon"/>
    <property type="match status" value="1"/>
</dbReference>
<dbReference type="Gene3D" id="3.30.930.10">
    <property type="entry name" value="Bira Bifunctional Protein, Domain 2"/>
    <property type="match status" value="1"/>
</dbReference>
<reference evidence="10" key="1">
    <citation type="submission" date="2018-05" db="EMBL/GenBank/DDBJ databases">
        <authorList>
            <person name="Lanie J.A."/>
            <person name="Ng W.-L."/>
            <person name="Kazmierczak K.M."/>
            <person name="Andrzejewski T.M."/>
            <person name="Davidsen T.M."/>
            <person name="Wayne K.J."/>
            <person name="Tettelin H."/>
            <person name="Glass J.I."/>
            <person name="Rusch D."/>
            <person name="Podicherti R."/>
            <person name="Tsui H.-C.T."/>
            <person name="Winkler M.E."/>
        </authorList>
    </citation>
    <scope>NUCLEOTIDE SEQUENCE</scope>
</reference>
<accession>A0A381YQ47</accession>
<comment type="similarity">
    <text evidence="1">Belongs to the class-II aminoacyl-tRNA synthetase family.</text>
</comment>
<keyword evidence="3" id="KW-0436">Ligase</keyword>
<dbReference type="SUPFAM" id="SSF55681">
    <property type="entry name" value="Class II aaRS and biotin synthetases"/>
    <property type="match status" value="1"/>
</dbReference>
<dbReference type="PROSITE" id="PS50862">
    <property type="entry name" value="AA_TRNA_LIGASE_II"/>
    <property type="match status" value="1"/>
</dbReference>
<dbReference type="Pfam" id="PF13393">
    <property type="entry name" value="tRNA-synt_His"/>
    <property type="match status" value="1"/>
</dbReference>
<protein>
    <recommendedName>
        <fullName evidence="2">histidine--tRNA ligase</fullName>
        <ecNumber evidence="2">6.1.1.21</ecNumber>
    </recommendedName>
</protein>
<evidence type="ECO:0000259" key="9">
    <source>
        <dbReference type="PROSITE" id="PS50862"/>
    </source>
</evidence>
<keyword evidence="4" id="KW-0547">Nucleotide-binding</keyword>
<evidence type="ECO:0000313" key="10">
    <source>
        <dbReference type="EMBL" id="SVA79135.1"/>
    </source>
</evidence>
<evidence type="ECO:0000256" key="4">
    <source>
        <dbReference type="ARBA" id="ARBA00022741"/>
    </source>
</evidence>
<evidence type="ECO:0000256" key="6">
    <source>
        <dbReference type="ARBA" id="ARBA00022917"/>
    </source>
</evidence>
<evidence type="ECO:0000256" key="8">
    <source>
        <dbReference type="ARBA" id="ARBA00047639"/>
    </source>
</evidence>